<name>A0A388MFL9_CHABU</name>
<feature type="non-terminal residue" evidence="3">
    <location>
        <position position="1"/>
    </location>
</feature>
<dbReference type="GO" id="GO:0006417">
    <property type="term" value="P:regulation of translation"/>
    <property type="evidence" value="ECO:0007669"/>
    <property type="project" value="TreeGrafter"/>
</dbReference>
<protein>
    <recommendedName>
        <fullName evidence="2">Pre-mRNA-splicing factor Syf1/CRNKL1-like C-terminal HAT-repeats domain-containing protein</fullName>
    </recommendedName>
</protein>
<feature type="domain" description="Pre-mRNA-splicing factor Syf1/CRNKL1-like C-terminal HAT-repeats" evidence="2">
    <location>
        <begin position="2"/>
        <end position="54"/>
    </location>
</feature>
<dbReference type="AlphaFoldDB" id="A0A388MFL9"/>
<dbReference type="GO" id="GO:0006397">
    <property type="term" value="P:mRNA processing"/>
    <property type="evidence" value="ECO:0007669"/>
    <property type="project" value="InterPro"/>
</dbReference>
<reference evidence="3 4" key="1">
    <citation type="journal article" date="2018" name="Cell">
        <title>The Chara Genome: Secondary Complexity and Implications for Plant Terrestrialization.</title>
        <authorList>
            <person name="Nishiyama T."/>
            <person name="Sakayama H."/>
            <person name="Vries J.D."/>
            <person name="Buschmann H."/>
            <person name="Saint-Marcoux D."/>
            <person name="Ullrich K.K."/>
            <person name="Haas F.B."/>
            <person name="Vanderstraeten L."/>
            <person name="Becker D."/>
            <person name="Lang D."/>
            <person name="Vosolsobe S."/>
            <person name="Rombauts S."/>
            <person name="Wilhelmsson P.K.I."/>
            <person name="Janitza P."/>
            <person name="Kern R."/>
            <person name="Heyl A."/>
            <person name="Rumpler F."/>
            <person name="Villalobos L.I.A.C."/>
            <person name="Clay J.M."/>
            <person name="Skokan R."/>
            <person name="Toyoda A."/>
            <person name="Suzuki Y."/>
            <person name="Kagoshima H."/>
            <person name="Schijlen E."/>
            <person name="Tajeshwar N."/>
            <person name="Catarino B."/>
            <person name="Hetherington A.J."/>
            <person name="Saltykova A."/>
            <person name="Bonnot C."/>
            <person name="Breuninger H."/>
            <person name="Symeonidi A."/>
            <person name="Radhakrishnan G.V."/>
            <person name="Van Nieuwerburgh F."/>
            <person name="Deforce D."/>
            <person name="Chang C."/>
            <person name="Karol K.G."/>
            <person name="Hedrich R."/>
            <person name="Ulvskov P."/>
            <person name="Glockner G."/>
            <person name="Delwiche C.F."/>
            <person name="Petrasek J."/>
            <person name="Van de Peer Y."/>
            <person name="Friml J."/>
            <person name="Beilby M."/>
            <person name="Dolan L."/>
            <person name="Kohara Y."/>
            <person name="Sugano S."/>
            <person name="Fujiyama A."/>
            <person name="Delaux P.-M."/>
            <person name="Quint M."/>
            <person name="TheiBen G."/>
            <person name="Hagemann M."/>
            <person name="Harholt J."/>
            <person name="Dunand C."/>
            <person name="Zachgo S."/>
            <person name="Langdale J."/>
            <person name="Maumus F."/>
            <person name="Straeten D.V.D."/>
            <person name="Gould S.B."/>
            <person name="Rensing S.A."/>
        </authorList>
    </citation>
    <scope>NUCLEOTIDE SEQUENCE [LARGE SCALE GENOMIC DNA]</scope>
    <source>
        <strain evidence="3 4">S276</strain>
    </source>
</reference>
<dbReference type="GO" id="GO:0003729">
    <property type="term" value="F:mRNA binding"/>
    <property type="evidence" value="ECO:0007669"/>
    <property type="project" value="InterPro"/>
</dbReference>
<keyword evidence="4" id="KW-1185">Reference proteome</keyword>
<feature type="non-terminal residue" evidence="3">
    <location>
        <position position="71"/>
    </location>
</feature>
<dbReference type="GO" id="GO:0003727">
    <property type="term" value="F:single-stranded RNA binding"/>
    <property type="evidence" value="ECO:0007669"/>
    <property type="project" value="TreeGrafter"/>
</dbReference>
<dbReference type="EMBL" id="BFEA01001436">
    <property type="protein sequence ID" value="GBG93323.1"/>
    <property type="molecule type" value="Genomic_DNA"/>
</dbReference>
<dbReference type="PANTHER" id="PTHR44917:SF1">
    <property type="entry name" value="PROTEIN HIGH CHLOROPHYLL FLUORESCENT 107"/>
    <property type="match status" value="1"/>
</dbReference>
<sequence>AYALFESECGNVVRARQLFKQASVADPTHQPVWQAWAVMEFKEGNVERARELFQKGVSANPRGPSVAYLYH</sequence>
<evidence type="ECO:0000259" key="2">
    <source>
        <dbReference type="Pfam" id="PF23231"/>
    </source>
</evidence>
<comment type="caution">
    <text evidence="3">The sequence shown here is derived from an EMBL/GenBank/DDBJ whole genome shotgun (WGS) entry which is preliminary data.</text>
</comment>
<dbReference type="Gene3D" id="1.25.40.10">
    <property type="entry name" value="Tetratricopeptide repeat domain"/>
    <property type="match status" value="1"/>
</dbReference>
<dbReference type="OrthoDB" id="541719at2759"/>
<accession>A0A388MFL9</accession>
<evidence type="ECO:0000313" key="4">
    <source>
        <dbReference type="Proteomes" id="UP000265515"/>
    </source>
</evidence>
<dbReference type="Gramene" id="GBG93323">
    <property type="protein sequence ID" value="GBG93323"/>
    <property type="gene ID" value="CBR_g64685"/>
</dbReference>
<organism evidence="3 4">
    <name type="scientific">Chara braunii</name>
    <name type="common">Braun's stonewort</name>
    <dbReference type="NCBI Taxonomy" id="69332"/>
    <lineage>
        <taxon>Eukaryota</taxon>
        <taxon>Viridiplantae</taxon>
        <taxon>Streptophyta</taxon>
        <taxon>Charophyceae</taxon>
        <taxon>Charales</taxon>
        <taxon>Characeae</taxon>
        <taxon>Chara</taxon>
    </lineage>
</organism>
<proteinExistence type="predicted"/>
<dbReference type="PANTHER" id="PTHR44917">
    <property type="entry name" value="PROTEIN HIGH CHLOROPHYLL FLUORESCENT 107"/>
    <property type="match status" value="1"/>
</dbReference>
<dbReference type="InterPro" id="IPR044624">
    <property type="entry name" value="Mbb1-like"/>
</dbReference>
<dbReference type="InterPro" id="IPR011990">
    <property type="entry name" value="TPR-like_helical_dom_sf"/>
</dbReference>
<gene>
    <name evidence="3" type="ORF">CBR_g64685</name>
</gene>
<evidence type="ECO:0000256" key="1">
    <source>
        <dbReference type="ARBA" id="ARBA00022737"/>
    </source>
</evidence>
<dbReference type="Proteomes" id="UP000265515">
    <property type="component" value="Unassembled WGS sequence"/>
</dbReference>
<dbReference type="InterPro" id="IPR055430">
    <property type="entry name" value="HAT_Syf1_CNRKL1_C"/>
</dbReference>
<keyword evidence="1" id="KW-0677">Repeat</keyword>
<evidence type="ECO:0000313" key="3">
    <source>
        <dbReference type="EMBL" id="GBG93323.1"/>
    </source>
</evidence>
<dbReference type="SUPFAM" id="SSF48452">
    <property type="entry name" value="TPR-like"/>
    <property type="match status" value="1"/>
</dbReference>
<dbReference type="STRING" id="69332.A0A388MFL9"/>
<dbReference type="Pfam" id="PF23231">
    <property type="entry name" value="HAT_Syf1_CNRKL1_C"/>
    <property type="match status" value="1"/>
</dbReference>